<evidence type="ECO:0000313" key="3">
    <source>
        <dbReference type="Proteomes" id="UP000318102"/>
    </source>
</evidence>
<dbReference type="Gene3D" id="1.10.260.40">
    <property type="entry name" value="lambda repressor-like DNA-binding domains"/>
    <property type="match status" value="1"/>
</dbReference>
<dbReference type="PROSITE" id="PS50943">
    <property type="entry name" value="HTH_CROC1"/>
    <property type="match status" value="1"/>
</dbReference>
<dbReference type="CDD" id="cd00093">
    <property type="entry name" value="HTH_XRE"/>
    <property type="match status" value="1"/>
</dbReference>
<accession>A0A559IZN3</accession>
<gene>
    <name evidence="2" type="ORF">FPZ44_08370</name>
</gene>
<reference evidence="2 3" key="1">
    <citation type="submission" date="2019-07" db="EMBL/GenBank/DDBJ databases">
        <authorList>
            <person name="Kim J."/>
        </authorList>
    </citation>
    <scope>NUCLEOTIDE SEQUENCE [LARGE SCALE GENOMIC DNA]</scope>
    <source>
        <strain evidence="2 3">N4</strain>
    </source>
</reference>
<proteinExistence type="predicted"/>
<evidence type="ECO:0000313" key="2">
    <source>
        <dbReference type="EMBL" id="TVX93073.1"/>
    </source>
</evidence>
<feature type="domain" description="HTH cro/C1-type" evidence="1">
    <location>
        <begin position="21"/>
        <end position="65"/>
    </location>
</feature>
<keyword evidence="3" id="KW-1185">Reference proteome</keyword>
<organism evidence="2 3">
    <name type="scientific">Paenibacillus agilis</name>
    <dbReference type="NCBI Taxonomy" id="3020863"/>
    <lineage>
        <taxon>Bacteria</taxon>
        <taxon>Bacillati</taxon>
        <taxon>Bacillota</taxon>
        <taxon>Bacilli</taxon>
        <taxon>Bacillales</taxon>
        <taxon>Paenibacillaceae</taxon>
        <taxon>Paenibacillus</taxon>
    </lineage>
</organism>
<dbReference type="OrthoDB" id="2472497at2"/>
<sequence length="74" mass="8662">MFKITRGRCLLKMRISDAKTTQAKLARKTGYSEQRISNWANGREPIPYDVIVLFAHILECHAEDFYKWTITEEA</sequence>
<dbReference type="Proteomes" id="UP000318102">
    <property type="component" value="Unassembled WGS sequence"/>
</dbReference>
<name>A0A559IZN3_9BACL</name>
<dbReference type="AlphaFoldDB" id="A0A559IZN3"/>
<dbReference type="Pfam" id="PF01381">
    <property type="entry name" value="HTH_3"/>
    <property type="match status" value="1"/>
</dbReference>
<evidence type="ECO:0000259" key="1">
    <source>
        <dbReference type="PROSITE" id="PS50943"/>
    </source>
</evidence>
<dbReference type="RefSeq" id="WP_144989199.1">
    <property type="nucleotide sequence ID" value="NZ_VNJK01000001.1"/>
</dbReference>
<dbReference type="SUPFAM" id="SSF47413">
    <property type="entry name" value="lambda repressor-like DNA-binding domains"/>
    <property type="match status" value="1"/>
</dbReference>
<dbReference type="GO" id="GO:0003677">
    <property type="term" value="F:DNA binding"/>
    <property type="evidence" value="ECO:0007669"/>
    <property type="project" value="InterPro"/>
</dbReference>
<dbReference type="InterPro" id="IPR010982">
    <property type="entry name" value="Lambda_DNA-bd_dom_sf"/>
</dbReference>
<dbReference type="EMBL" id="VNJK01000001">
    <property type="protein sequence ID" value="TVX93073.1"/>
    <property type="molecule type" value="Genomic_DNA"/>
</dbReference>
<dbReference type="InterPro" id="IPR001387">
    <property type="entry name" value="Cro/C1-type_HTH"/>
</dbReference>
<dbReference type="SMART" id="SM00530">
    <property type="entry name" value="HTH_XRE"/>
    <property type="match status" value="1"/>
</dbReference>
<protein>
    <submittedName>
        <fullName evidence="2">Helix-turn-helix transcriptional regulator</fullName>
    </submittedName>
</protein>
<comment type="caution">
    <text evidence="2">The sequence shown here is derived from an EMBL/GenBank/DDBJ whole genome shotgun (WGS) entry which is preliminary data.</text>
</comment>